<accession>A0ABZ0GRJ3</accession>
<dbReference type="InterPro" id="IPR028960">
    <property type="entry name" value="Imm27"/>
</dbReference>
<reference evidence="1 2" key="1">
    <citation type="submission" date="2023-09" db="EMBL/GenBank/DDBJ databases">
        <authorList>
            <person name="Qi X."/>
        </authorList>
    </citation>
    <scope>NUCLEOTIDE SEQUENCE [LARGE SCALE GENOMIC DNA]</scope>
    <source>
        <strain evidence="1 2">S1-1</strain>
    </source>
</reference>
<dbReference type="Pfam" id="PF15590">
    <property type="entry name" value="Imm27"/>
    <property type="match status" value="1"/>
</dbReference>
<dbReference type="EMBL" id="CP136600">
    <property type="protein sequence ID" value="WOH38228.1"/>
    <property type="molecule type" value="Genomic_DNA"/>
</dbReference>
<name>A0ABZ0GRJ3_9GAMM</name>
<protein>
    <submittedName>
        <fullName evidence="1">Imm27 family immunity protein</fullName>
    </submittedName>
</protein>
<sequence length="95" mass="10744">MSFNLLQPQEVSLTGSWLVSDGKVKGDDVCSRINWLVENHLQKIGPDKSGWDILFLDPIDNRYWVLFYPQSHLHGGGPKSLEVATPDLINQVLQK</sequence>
<dbReference type="Proteomes" id="UP001301442">
    <property type="component" value="Chromosome"/>
</dbReference>
<dbReference type="RefSeq" id="WP_348397001.1">
    <property type="nucleotide sequence ID" value="NZ_CP136600.1"/>
</dbReference>
<evidence type="ECO:0000313" key="1">
    <source>
        <dbReference type="EMBL" id="WOH38228.1"/>
    </source>
</evidence>
<proteinExistence type="predicted"/>
<gene>
    <name evidence="1" type="ORF">RI844_03040</name>
</gene>
<keyword evidence="2" id="KW-1185">Reference proteome</keyword>
<evidence type="ECO:0000313" key="2">
    <source>
        <dbReference type="Proteomes" id="UP001301442"/>
    </source>
</evidence>
<organism evidence="1 2">
    <name type="scientific">Thalassotalea fonticola</name>
    <dbReference type="NCBI Taxonomy" id="3065649"/>
    <lineage>
        <taxon>Bacteria</taxon>
        <taxon>Pseudomonadati</taxon>
        <taxon>Pseudomonadota</taxon>
        <taxon>Gammaproteobacteria</taxon>
        <taxon>Alteromonadales</taxon>
        <taxon>Colwelliaceae</taxon>
        <taxon>Thalassotalea</taxon>
    </lineage>
</organism>